<feature type="region of interest" description="Disordered" evidence="1">
    <location>
        <begin position="25"/>
        <end position="51"/>
    </location>
</feature>
<gene>
    <name evidence="2" type="ORF">Pfra01_002386500</name>
</gene>
<name>A0A9W7D414_9STRA</name>
<keyword evidence="3" id="KW-1185">Reference proteome</keyword>
<evidence type="ECO:0000256" key="1">
    <source>
        <dbReference type="SAM" id="MobiDB-lite"/>
    </source>
</evidence>
<dbReference type="Proteomes" id="UP001165121">
    <property type="component" value="Unassembled WGS sequence"/>
</dbReference>
<dbReference type="AlphaFoldDB" id="A0A9W7D414"/>
<feature type="compositionally biased region" description="Acidic residues" evidence="1">
    <location>
        <begin position="28"/>
        <end position="41"/>
    </location>
</feature>
<proteinExistence type="predicted"/>
<protein>
    <submittedName>
        <fullName evidence="2">Unnamed protein product</fullName>
    </submittedName>
</protein>
<evidence type="ECO:0000313" key="3">
    <source>
        <dbReference type="Proteomes" id="UP001165121"/>
    </source>
</evidence>
<feature type="region of interest" description="Disordered" evidence="1">
    <location>
        <begin position="84"/>
        <end position="126"/>
    </location>
</feature>
<reference evidence="2" key="1">
    <citation type="submission" date="2023-04" db="EMBL/GenBank/DDBJ databases">
        <title>Phytophthora fragariaefolia NBRC 109709.</title>
        <authorList>
            <person name="Ichikawa N."/>
            <person name="Sato H."/>
            <person name="Tonouchi N."/>
        </authorList>
    </citation>
    <scope>NUCLEOTIDE SEQUENCE</scope>
    <source>
        <strain evidence="2">NBRC 109709</strain>
    </source>
</reference>
<evidence type="ECO:0000313" key="2">
    <source>
        <dbReference type="EMBL" id="GMF56298.1"/>
    </source>
</evidence>
<organism evidence="2 3">
    <name type="scientific">Phytophthora fragariaefolia</name>
    <dbReference type="NCBI Taxonomy" id="1490495"/>
    <lineage>
        <taxon>Eukaryota</taxon>
        <taxon>Sar</taxon>
        <taxon>Stramenopiles</taxon>
        <taxon>Oomycota</taxon>
        <taxon>Peronosporomycetes</taxon>
        <taxon>Peronosporales</taxon>
        <taxon>Peronosporaceae</taxon>
        <taxon>Phytophthora</taxon>
    </lineage>
</organism>
<comment type="caution">
    <text evidence="2">The sequence shown here is derived from an EMBL/GenBank/DDBJ whole genome shotgun (WGS) entry which is preliminary data.</text>
</comment>
<dbReference type="OrthoDB" id="128388at2759"/>
<accession>A0A9W7D414</accession>
<dbReference type="EMBL" id="BSXT01003953">
    <property type="protein sequence ID" value="GMF56298.1"/>
    <property type="molecule type" value="Genomic_DNA"/>
</dbReference>
<sequence length="162" mass="17918">MSLGEYKKVRSKAIFARDELQDLFDAGSDADMEGSEEDEETSSSRRDEPGGYRVVLVRTAQMLRGRSARAAAAIDRSLTQGRCPVRGVEATPPSGVEASRTSAVRDPSMPTPRTMESRFDNTAPPSQYALYSCSDIKDDDVTVEKRYFLRLTRMDPDRAIGS</sequence>